<dbReference type="Gene3D" id="1.10.1130.10">
    <property type="entry name" value="Flavocytochrome C3, Chain A"/>
    <property type="match status" value="1"/>
</dbReference>
<protein>
    <recommendedName>
        <fullName evidence="3">Cytochrome c-552/4 domain-containing protein</fullName>
    </recommendedName>
</protein>
<evidence type="ECO:0000313" key="4">
    <source>
        <dbReference type="EMBL" id="SFD64216.1"/>
    </source>
</evidence>
<feature type="region of interest" description="Disordered" evidence="1">
    <location>
        <begin position="530"/>
        <end position="601"/>
    </location>
</feature>
<dbReference type="Proteomes" id="UP000199400">
    <property type="component" value="Unassembled WGS sequence"/>
</dbReference>
<organism evidence="4 5">
    <name type="scientific">Nannocystis exedens</name>
    <dbReference type="NCBI Taxonomy" id="54"/>
    <lineage>
        <taxon>Bacteria</taxon>
        <taxon>Pseudomonadati</taxon>
        <taxon>Myxococcota</taxon>
        <taxon>Polyangia</taxon>
        <taxon>Nannocystales</taxon>
        <taxon>Nannocystaceae</taxon>
        <taxon>Nannocystis</taxon>
    </lineage>
</organism>
<evidence type="ECO:0000313" key="5">
    <source>
        <dbReference type="Proteomes" id="UP000199400"/>
    </source>
</evidence>
<name>A0A1I1U003_9BACT</name>
<keyword evidence="2" id="KW-0732">Signal</keyword>
<evidence type="ECO:0000256" key="2">
    <source>
        <dbReference type="SAM" id="SignalP"/>
    </source>
</evidence>
<dbReference type="EMBL" id="FOMX01000003">
    <property type="protein sequence ID" value="SFD64216.1"/>
    <property type="molecule type" value="Genomic_DNA"/>
</dbReference>
<dbReference type="STRING" id="54.SAMN02745121_00860"/>
<feature type="chain" id="PRO_5011577736" description="Cytochrome c-552/4 domain-containing protein" evidence="2">
    <location>
        <begin position="30"/>
        <end position="622"/>
    </location>
</feature>
<feature type="signal peptide" evidence="2">
    <location>
        <begin position="1"/>
        <end position="29"/>
    </location>
</feature>
<dbReference type="InterPro" id="IPR023155">
    <property type="entry name" value="Cyt_c-552/4"/>
</dbReference>
<dbReference type="InterPro" id="IPR036280">
    <property type="entry name" value="Multihaem_cyt_sf"/>
</dbReference>
<sequence length="622" mass="65054">MPAMTLFARGAWPTVSLALAALLSGRASAATEPGSLQNPLEKSADCRKCHAFANPPEHADLPNVSPIAWAGGMMANAARDPVFWAGVAIAAQDMPGETASCVRCHAPRAFVAGRDGATVIDDLDPDDLAGVDCDLCHRMIDDGVTPPGDAHYTIDDIIGEAGDVPKQGPWSYDGGDKPMHSWVVGDLLGRSEHCGTCHDVTTGRDRLDAEGQPTGAKFNEQRTYSEWLGSAYAVEGPEFKSCQDCHMPAVDDVAGCAEFNSQGITHATGGRRHDLAGANRRMVEILKSLYGSAGSGDIDDAYFDVALAGIDLSLGAAATLEVTAPAEVDLLAGIDGWSVKVTNNTGHKLPSGYSEGRVMWLEVTASYMGEPVYGSGRWIAGQGLENDPQQRTYEAIAVHQQTGATNHLLLNDYWQVDSRIPPKGLQAGIETDPVGDRYTLLPDETWPHWDETTYAFGPARLVDLTPGQDDLLDLRVRLLYVINTPAYLEFLATENQTNSAGADAQALFPADPDPLVLAEWTASVPLRGLVEEGDTSGGDSSDGTSDGTGDAPTTGATSNGTGTSSSTGATPTGTTTDATDGATTSGQQGGGGGDGCGCRQSGPAGGLALLLLALGRRRRARG</sequence>
<feature type="domain" description="Cytochrome c-552/4" evidence="3">
    <location>
        <begin position="94"/>
        <end position="137"/>
    </location>
</feature>
<feature type="compositionally biased region" description="Low complexity" evidence="1">
    <location>
        <begin position="537"/>
        <end position="586"/>
    </location>
</feature>
<accession>A0A1I1U003</accession>
<evidence type="ECO:0000256" key="1">
    <source>
        <dbReference type="SAM" id="MobiDB-lite"/>
    </source>
</evidence>
<keyword evidence="5" id="KW-1185">Reference proteome</keyword>
<dbReference type="AlphaFoldDB" id="A0A1I1U003"/>
<gene>
    <name evidence="4" type="ORF">SAMN02745121_00860</name>
</gene>
<feature type="compositionally biased region" description="Gly residues" evidence="1">
    <location>
        <begin position="587"/>
        <end position="596"/>
    </location>
</feature>
<reference evidence="5" key="1">
    <citation type="submission" date="2016-10" db="EMBL/GenBank/DDBJ databases">
        <authorList>
            <person name="Varghese N."/>
            <person name="Submissions S."/>
        </authorList>
    </citation>
    <scope>NUCLEOTIDE SEQUENCE [LARGE SCALE GENOMIC DNA]</scope>
    <source>
        <strain evidence="5">ATCC 25963</strain>
    </source>
</reference>
<dbReference type="SUPFAM" id="SSF48695">
    <property type="entry name" value="Multiheme cytochromes"/>
    <property type="match status" value="1"/>
</dbReference>
<dbReference type="Pfam" id="PF13435">
    <property type="entry name" value="Cytochrome_C554"/>
    <property type="match status" value="1"/>
</dbReference>
<proteinExistence type="predicted"/>
<dbReference type="OrthoDB" id="9814800at2"/>
<evidence type="ECO:0000259" key="3">
    <source>
        <dbReference type="Pfam" id="PF13435"/>
    </source>
</evidence>